<accession>A0A399S537</accession>
<proteinExistence type="predicted"/>
<keyword evidence="1" id="KW-1133">Transmembrane helix</keyword>
<dbReference type="SUPFAM" id="SSF55136">
    <property type="entry name" value="Probable bacterial effector-binding domain"/>
    <property type="match status" value="1"/>
</dbReference>
<comment type="caution">
    <text evidence="2">The sequence shown here is derived from an EMBL/GenBank/DDBJ whole genome shotgun (WGS) entry which is preliminary data.</text>
</comment>
<dbReference type="Proteomes" id="UP000266005">
    <property type="component" value="Unassembled WGS sequence"/>
</dbReference>
<evidence type="ECO:0000256" key="1">
    <source>
        <dbReference type="SAM" id="Phobius"/>
    </source>
</evidence>
<gene>
    <name evidence="2" type="ORF">D1627_11505</name>
</gene>
<dbReference type="EMBL" id="QWGE01000003">
    <property type="protein sequence ID" value="RIJ37719.1"/>
    <property type="molecule type" value="Genomic_DNA"/>
</dbReference>
<keyword evidence="1" id="KW-0812">Transmembrane</keyword>
<name>A0A399S537_9BACT</name>
<evidence type="ECO:0000313" key="2">
    <source>
        <dbReference type="EMBL" id="RIJ37719.1"/>
    </source>
</evidence>
<evidence type="ECO:0000313" key="3">
    <source>
        <dbReference type="Proteomes" id="UP000266005"/>
    </source>
</evidence>
<dbReference type="InterPro" id="IPR011256">
    <property type="entry name" value="Reg_factor_effector_dom_sf"/>
</dbReference>
<dbReference type="OrthoDB" id="850851at2"/>
<reference evidence="3" key="1">
    <citation type="submission" date="2018-08" db="EMBL/GenBank/DDBJ databases">
        <title>Mucilaginibacter sp. MYSH2.</title>
        <authorList>
            <person name="Seo T."/>
        </authorList>
    </citation>
    <scope>NUCLEOTIDE SEQUENCE [LARGE SCALE GENOMIC DNA]</scope>
    <source>
        <strain evidence="3">KIRAN</strain>
    </source>
</reference>
<sequence length="172" mass="19086">MKKLLYVMAGFAILLMVFYTYIGGFTEPEVTMATSQAMYVAGAPFEGSVEDEAMGQLFQRAAKVLDQKELEGMLGNIYYNDPDKSGDSIRAFIGIIIPDSSVVLPSGYTLRTVPGGRRVVRAEVNASVAMSPRKLYAAVFDYAEEEKLKLEEFYVEWFPADDQGVLEVPVKQ</sequence>
<dbReference type="RefSeq" id="WP_119432376.1">
    <property type="nucleotide sequence ID" value="NZ_QWGE01000003.1"/>
</dbReference>
<dbReference type="Gene3D" id="3.20.80.10">
    <property type="entry name" value="Regulatory factor, effector binding domain"/>
    <property type="match status" value="1"/>
</dbReference>
<dbReference type="AlphaFoldDB" id="A0A399S537"/>
<organism evidence="2 3">
    <name type="scientific">Pontibacter oryzae</name>
    <dbReference type="NCBI Taxonomy" id="2304593"/>
    <lineage>
        <taxon>Bacteria</taxon>
        <taxon>Pseudomonadati</taxon>
        <taxon>Bacteroidota</taxon>
        <taxon>Cytophagia</taxon>
        <taxon>Cytophagales</taxon>
        <taxon>Hymenobacteraceae</taxon>
        <taxon>Pontibacter</taxon>
    </lineage>
</organism>
<keyword evidence="3" id="KW-1185">Reference proteome</keyword>
<feature type="transmembrane region" description="Helical" evidence="1">
    <location>
        <begin position="5"/>
        <end position="22"/>
    </location>
</feature>
<protein>
    <submittedName>
        <fullName evidence="2">AraC family transcriptional regulator</fullName>
    </submittedName>
</protein>
<keyword evidence="1" id="KW-0472">Membrane</keyword>